<feature type="binding site" evidence="5">
    <location>
        <position position="111"/>
    </location>
    <ligand>
        <name>substrate</name>
    </ligand>
</feature>
<evidence type="ECO:0000256" key="2">
    <source>
        <dbReference type="ARBA" id="ARBA00016549"/>
    </source>
</evidence>
<keyword evidence="5" id="KW-0479">Metal-binding</keyword>
<reference evidence="6 7" key="1">
    <citation type="submission" date="2014-10" db="EMBL/GenBank/DDBJ databases">
        <title>Draft genome sequence of Novosphingobium subterraneum DSM 12447.</title>
        <authorList>
            <person name="Gan H.M."/>
            <person name="Gan H.Y."/>
            <person name="Savka M.A."/>
        </authorList>
    </citation>
    <scope>NUCLEOTIDE SEQUENCE [LARGE SCALE GENOMIC DNA]</scope>
    <source>
        <strain evidence="6 7">DSM 12447</strain>
    </source>
</reference>
<dbReference type="SUPFAM" id="SSF89562">
    <property type="entry name" value="RraA-like"/>
    <property type="match status" value="1"/>
</dbReference>
<dbReference type="PANTHER" id="PTHR33254">
    <property type="entry name" value="4-HYDROXY-4-METHYL-2-OXOGLUTARATE ALDOLASE 3-RELATED"/>
    <property type="match status" value="1"/>
</dbReference>
<proteinExistence type="predicted"/>
<feature type="binding site" evidence="5">
    <location>
        <position position="112"/>
    </location>
    <ligand>
        <name>Mg(2+)</name>
        <dbReference type="ChEBI" id="CHEBI:18420"/>
    </ligand>
</feature>
<keyword evidence="7" id="KW-1185">Reference proteome</keyword>
<evidence type="ECO:0000256" key="3">
    <source>
        <dbReference type="ARBA" id="ARBA00029596"/>
    </source>
</evidence>
<evidence type="ECO:0000313" key="7">
    <source>
        <dbReference type="Proteomes" id="UP000031338"/>
    </source>
</evidence>
<feature type="binding site" evidence="5">
    <location>
        <begin position="89"/>
        <end position="92"/>
    </location>
    <ligand>
        <name>substrate</name>
    </ligand>
</feature>
<keyword evidence="6" id="KW-0808">Transferase</keyword>
<sequence length="222" mass="23341">MDEAKVVERLNTVGVTALSDALDRLEIAGQLIGLAPVARGMKFSGRAFTIRMLPVGLTGGSVGDYIDEVPPGAVVAIDNGGILNQTVWGDILTYVAHTKGIAATVIDGACRDSDRCVALNYPVFSRCVTMRTAKDRATAVANNDPIQLAGVRVEPGDWLVGDSDGVVAIPAPHLEEVLAIAEQIEVAEKAILAAVDSGKRLEEARKAFGYHSLQTGMGRTCA</sequence>
<name>A0A0B8ZVR3_9SPHN</name>
<evidence type="ECO:0000256" key="4">
    <source>
        <dbReference type="ARBA" id="ARBA00030169"/>
    </source>
</evidence>
<dbReference type="InterPro" id="IPR036704">
    <property type="entry name" value="RraA/RraA-like_sf"/>
</dbReference>
<dbReference type="RefSeq" id="WP_010890992.1">
    <property type="nucleotide sequence ID" value="NZ_JBNNWK010000013.1"/>
</dbReference>
<dbReference type="InterPro" id="IPR005493">
    <property type="entry name" value="RraA/RraA-like"/>
</dbReference>
<dbReference type="Pfam" id="PF03737">
    <property type="entry name" value="RraA-like"/>
    <property type="match status" value="1"/>
</dbReference>
<keyword evidence="6" id="KW-0489">Methyltransferase</keyword>
<dbReference type="GO" id="GO:0008168">
    <property type="term" value="F:methyltransferase activity"/>
    <property type="evidence" value="ECO:0007669"/>
    <property type="project" value="UniProtKB-KW"/>
</dbReference>
<dbReference type="GO" id="GO:0032259">
    <property type="term" value="P:methylation"/>
    <property type="evidence" value="ECO:0007669"/>
    <property type="project" value="UniProtKB-KW"/>
</dbReference>
<dbReference type="PATRIC" id="fig|48936.3.peg.4286"/>
<evidence type="ECO:0000256" key="1">
    <source>
        <dbReference type="ARBA" id="ARBA00001968"/>
    </source>
</evidence>
<dbReference type="GO" id="GO:0046872">
    <property type="term" value="F:metal ion binding"/>
    <property type="evidence" value="ECO:0007669"/>
    <property type="project" value="UniProtKB-KW"/>
</dbReference>
<dbReference type="PANTHER" id="PTHR33254:SF4">
    <property type="entry name" value="4-HYDROXY-4-METHYL-2-OXOGLUTARATE ALDOLASE 3-RELATED"/>
    <property type="match status" value="1"/>
</dbReference>
<keyword evidence="5" id="KW-0460">Magnesium</keyword>
<comment type="cofactor">
    <cofactor evidence="1">
        <name>a divalent metal cation</name>
        <dbReference type="ChEBI" id="CHEBI:60240"/>
    </cofactor>
</comment>
<evidence type="ECO:0000313" key="6">
    <source>
        <dbReference type="EMBL" id="KHS42347.1"/>
    </source>
</evidence>
<dbReference type="AlphaFoldDB" id="A0A0B8ZVR3"/>
<dbReference type="CDD" id="cd16841">
    <property type="entry name" value="RraA_family"/>
    <property type="match status" value="1"/>
</dbReference>
<dbReference type="EMBL" id="JRVC01000030">
    <property type="protein sequence ID" value="KHS42347.1"/>
    <property type="molecule type" value="Genomic_DNA"/>
</dbReference>
<organism evidence="6 7">
    <name type="scientific">Novosphingobium subterraneum</name>
    <dbReference type="NCBI Taxonomy" id="48936"/>
    <lineage>
        <taxon>Bacteria</taxon>
        <taxon>Pseudomonadati</taxon>
        <taxon>Pseudomonadota</taxon>
        <taxon>Alphaproteobacteria</taxon>
        <taxon>Sphingomonadales</taxon>
        <taxon>Sphingomonadaceae</taxon>
        <taxon>Novosphingobium</taxon>
    </lineage>
</organism>
<dbReference type="STRING" id="48936.NJ75_04254"/>
<evidence type="ECO:0000256" key="5">
    <source>
        <dbReference type="PIRSR" id="PIRSR605493-1"/>
    </source>
</evidence>
<protein>
    <recommendedName>
        <fullName evidence="2">Putative 4-hydroxy-4-methyl-2-oxoglutarate aldolase</fullName>
    </recommendedName>
    <alternativeName>
        <fullName evidence="3">Regulator of ribonuclease activity homolog</fullName>
    </alternativeName>
    <alternativeName>
        <fullName evidence="4">RraA-like protein</fullName>
    </alternativeName>
</protein>
<gene>
    <name evidence="6" type="ORF">NJ75_04254</name>
</gene>
<accession>A0A0B8ZVR3</accession>
<comment type="cofactor">
    <cofactor evidence="5">
        <name>Mg(2+)</name>
        <dbReference type="ChEBI" id="CHEBI:18420"/>
    </cofactor>
</comment>
<comment type="caution">
    <text evidence="6">The sequence shown here is derived from an EMBL/GenBank/DDBJ whole genome shotgun (WGS) entry which is preliminary data.</text>
</comment>
<dbReference type="Proteomes" id="UP000031338">
    <property type="component" value="Unassembled WGS sequence"/>
</dbReference>
<dbReference type="Gene3D" id="3.50.30.40">
    <property type="entry name" value="Ribonuclease E inhibitor RraA/RraA-like"/>
    <property type="match status" value="1"/>
</dbReference>